<evidence type="ECO:0000256" key="9">
    <source>
        <dbReference type="ARBA" id="ARBA00023310"/>
    </source>
</evidence>
<evidence type="ECO:0000256" key="7">
    <source>
        <dbReference type="ARBA" id="ARBA00023136"/>
    </source>
</evidence>
<evidence type="ECO:0000313" key="10">
    <source>
        <dbReference type="EMBL" id="OGC38404.1"/>
    </source>
</evidence>
<dbReference type="Gene3D" id="3.40.1380.10">
    <property type="match status" value="1"/>
</dbReference>
<dbReference type="GO" id="GO:0045259">
    <property type="term" value="C:proton-transporting ATP synthase complex"/>
    <property type="evidence" value="ECO:0007669"/>
    <property type="project" value="UniProtKB-KW"/>
</dbReference>
<gene>
    <name evidence="10" type="ORF">A3K42_00970</name>
</gene>
<keyword evidence="8" id="KW-0139">CF(1)</keyword>
<dbReference type="SUPFAM" id="SSF52943">
    <property type="entry name" value="ATP synthase (F1-ATPase), gamma subunit"/>
    <property type="match status" value="1"/>
</dbReference>
<keyword evidence="7" id="KW-0472">Membrane</keyword>
<keyword evidence="4" id="KW-0813">Transport</keyword>
<dbReference type="EMBL" id="MEUS01000032">
    <property type="protein sequence ID" value="OGC38404.1"/>
    <property type="molecule type" value="Genomic_DNA"/>
</dbReference>
<dbReference type="InterPro" id="IPR035968">
    <property type="entry name" value="ATP_synth_F1_ATPase_gsu"/>
</dbReference>
<dbReference type="AlphaFoldDB" id="A0A1F4U094"/>
<comment type="function">
    <text evidence="1">Produces ATP from ADP in the presence of a proton gradient across the membrane. The gamma chain is believed to be important in regulating ATPase activity and the flow of protons through the CF(0) complex.</text>
</comment>
<comment type="similarity">
    <text evidence="3">Belongs to the ATPase gamma chain family.</text>
</comment>
<evidence type="ECO:0000256" key="4">
    <source>
        <dbReference type="ARBA" id="ARBA00022448"/>
    </source>
</evidence>
<protein>
    <recommendedName>
        <fullName evidence="12">ATP synthase gamma chain</fullName>
    </recommendedName>
</protein>
<evidence type="ECO:0000313" key="11">
    <source>
        <dbReference type="Proteomes" id="UP000178270"/>
    </source>
</evidence>
<comment type="subcellular location">
    <subcellularLocation>
        <location evidence="2">Membrane</location>
        <topology evidence="2">Peripheral membrane protein</topology>
    </subcellularLocation>
</comment>
<evidence type="ECO:0000256" key="5">
    <source>
        <dbReference type="ARBA" id="ARBA00022781"/>
    </source>
</evidence>
<dbReference type="GO" id="GO:0046933">
    <property type="term" value="F:proton-transporting ATP synthase activity, rotational mechanism"/>
    <property type="evidence" value="ECO:0007669"/>
    <property type="project" value="InterPro"/>
</dbReference>
<evidence type="ECO:0008006" key="12">
    <source>
        <dbReference type="Google" id="ProtNLM"/>
    </source>
</evidence>
<keyword evidence="5" id="KW-0375">Hydrogen ion transport</keyword>
<evidence type="ECO:0000256" key="8">
    <source>
        <dbReference type="ARBA" id="ARBA00023196"/>
    </source>
</evidence>
<reference evidence="10 11" key="1">
    <citation type="journal article" date="2016" name="Nat. Commun.">
        <title>Thousands of microbial genomes shed light on interconnected biogeochemical processes in an aquifer system.</title>
        <authorList>
            <person name="Anantharaman K."/>
            <person name="Brown C.T."/>
            <person name="Hug L.A."/>
            <person name="Sharon I."/>
            <person name="Castelle C.J."/>
            <person name="Probst A.J."/>
            <person name="Thomas B.C."/>
            <person name="Singh A."/>
            <person name="Wilkins M.J."/>
            <person name="Karaoz U."/>
            <person name="Brodie E.L."/>
            <person name="Williams K.H."/>
            <person name="Hubbard S.S."/>
            <person name="Banfield J.F."/>
        </authorList>
    </citation>
    <scope>NUCLEOTIDE SEQUENCE [LARGE SCALE GENOMIC DNA]</scope>
</reference>
<sequence length="290" mass="33108">MKKNKKLSEDLNTLENMLNVVQTYQEIAAMRMRRVKQSVLSSREFMDDLNNTFRRVTYAYELYLKNVKKSKESGEIIHKNGKDVLVFLSSNMGLYGDIVRKTFKLFLSDVEKISSNTDLVIVGKVGRDMFLNANTNKNFTYFDLSDSGTDPANLSKILNLVLDYSHITVYHGIFKSVLSQEATKSVVTGEAAELEREYEAMGEMTYLFEPSVERIADYFANEILSSVFEQETFEANLSKFSSRMVSLYSASDNIQDSLKKVDFSLKKYNHKVLNSKQIAILSGINLWSKA</sequence>
<keyword evidence="6" id="KW-0406">Ion transport</keyword>
<accession>A0A1F4U094</accession>
<proteinExistence type="inferred from homology"/>
<dbReference type="InterPro" id="IPR000131">
    <property type="entry name" value="ATP_synth_F1_gsu"/>
</dbReference>
<name>A0A1F4U094_UNCKA</name>
<dbReference type="Proteomes" id="UP000178270">
    <property type="component" value="Unassembled WGS sequence"/>
</dbReference>
<evidence type="ECO:0000256" key="3">
    <source>
        <dbReference type="ARBA" id="ARBA00007681"/>
    </source>
</evidence>
<dbReference type="Pfam" id="PF00231">
    <property type="entry name" value="ATP-synt"/>
    <property type="match status" value="1"/>
</dbReference>
<evidence type="ECO:0000256" key="2">
    <source>
        <dbReference type="ARBA" id="ARBA00004170"/>
    </source>
</evidence>
<evidence type="ECO:0000256" key="1">
    <source>
        <dbReference type="ARBA" id="ARBA00003456"/>
    </source>
</evidence>
<evidence type="ECO:0000256" key="6">
    <source>
        <dbReference type="ARBA" id="ARBA00023065"/>
    </source>
</evidence>
<comment type="caution">
    <text evidence="10">The sequence shown here is derived from an EMBL/GenBank/DDBJ whole genome shotgun (WGS) entry which is preliminary data.</text>
</comment>
<keyword evidence="9" id="KW-0066">ATP synthesis</keyword>
<organism evidence="10 11">
    <name type="scientific">candidate division WWE3 bacterium RBG_13_37_7</name>
    <dbReference type="NCBI Taxonomy" id="1802609"/>
    <lineage>
        <taxon>Bacteria</taxon>
        <taxon>Katanobacteria</taxon>
    </lineage>
</organism>